<accession>A0A0M7AAQ9</accession>
<dbReference type="GO" id="GO:0005737">
    <property type="term" value="C:cytoplasm"/>
    <property type="evidence" value="ECO:0007669"/>
    <property type="project" value="UniProtKB-SubCell"/>
</dbReference>
<dbReference type="HAMAP" id="MF_00376">
    <property type="entry name" value="Dephospho_CoA_kinase"/>
    <property type="match status" value="1"/>
</dbReference>
<dbReference type="SUPFAM" id="SSF52540">
    <property type="entry name" value="P-loop containing nucleoside triphosphate hydrolases"/>
    <property type="match status" value="1"/>
</dbReference>
<sequence length="195" mass="21080">MIRIGLTGSIGMGKSTTAKMFAERGVPVHDADACVHALYEGRGVPLIGDAFPGTIVDGKVDRALLSKQVLGNPEAMKRLEDIVHPLVHEEEQVFLDLARMDGHSAVLMDIPLLFETGAETRVDVVVVVSADADIQRDRVLARDGMTEERFQAILGTQVPDAEKRDRADFLIDTGQGLAIAGQRVDEILQELGVVA</sequence>
<dbReference type="Pfam" id="PF01121">
    <property type="entry name" value="CoaE"/>
    <property type="match status" value="1"/>
</dbReference>
<dbReference type="EMBL" id="CXWC01000002">
    <property type="protein sequence ID" value="CTQ67146.1"/>
    <property type="molecule type" value="Genomic_DNA"/>
</dbReference>
<dbReference type="CDD" id="cd02022">
    <property type="entry name" value="DPCK"/>
    <property type="match status" value="1"/>
</dbReference>
<dbReference type="UniPathway" id="UPA00241">
    <property type="reaction ID" value="UER00356"/>
</dbReference>
<comment type="function">
    <text evidence="5">Catalyzes the phosphorylation of the 3'-hydroxyl group of dephosphocoenzyme A to form coenzyme A.</text>
</comment>
<keyword evidence="2 5" id="KW-0547">Nucleotide-binding</keyword>
<dbReference type="NCBIfam" id="TIGR00152">
    <property type="entry name" value="dephospho-CoA kinase"/>
    <property type="match status" value="1"/>
</dbReference>
<dbReference type="InterPro" id="IPR001977">
    <property type="entry name" value="Depp_CoAkinase"/>
</dbReference>
<dbReference type="EC" id="2.7.1.24" evidence="5 6"/>
<dbReference type="PANTHER" id="PTHR10695:SF46">
    <property type="entry name" value="BIFUNCTIONAL COENZYME A SYNTHASE-RELATED"/>
    <property type="match status" value="1"/>
</dbReference>
<dbReference type="PANTHER" id="PTHR10695">
    <property type="entry name" value="DEPHOSPHO-COA KINASE-RELATED"/>
    <property type="match status" value="1"/>
</dbReference>
<dbReference type="Gene3D" id="3.40.50.300">
    <property type="entry name" value="P-loop containing nucleotide triphosphate hydrolases"/>
    <property type="match status" value="1"/>
</dbReference>
<dbReference type="OrthoDB" id="9812943at2"/>
<dbReference type="Proteomes" id="UP000049983">
    <property type="component" value="Unassembled WGS sequence"/>
</dbReference>
<dbReference type="InterPro" id="IPR027417">
    <property type="entry name" value="P-loop_NTPase"/>
</dbReference>
<dbReference type="GO" id="GO:0015937">
    <property type="term" value="P:coenzyme A biosynthetic process"/>
    <property type="evidence" value="ECO:0007669"/>
    <property type="project" value="UniProtKB-UniRule"/>
</dbReference>
<evidence type="ECO:0000256" key="4">
    <source>
        <dbReference type="ARBA" id="ARBA00022993"/>
    </source>
</evidence>
<keyword evidence="8" id="KW-1185">Reference proteome</keyword>
<evidence type="ECO:0000256" key="6">
    <source>
        <dbReference type="NCBIfam" id="TIGR00152"/>
    </source>
</evidence>
<dbReference type="STRING" id="311410.LA5095_02490"/>
<gene>
    <name evidence="5 7" type="primary">coaE</name>
    <name evidence="7" type="ORF">LA5096_01346</name>
</gene>
<evidence type="ECO:0000256" key="3">
    <source>
        <dbReference type="ARBA" id="ARBA00022840"/>
    </source>
</evidence>
<dbReference type="RefSeq" id="WP_055115279.1">
    <property type="nucleotide sequence ID" value="NZ_CXWA01000002.1"/>
</dbReference>
<comment type="catalytic activity">
    <reaction evidence="5">
        <text>3'-dephospho-CoA + ATP = ADP + CoA + H(+)</text>
        <dbReference type="Rhea" id="RHEA:18245"/>
        <dbReference type="ChEBI" id="CHEBI:15378"/>
        <dbReference type="ChEBI" id="CHEBI:30616"/>
        <dbReference type="ChEBI" id="CHEBI:57287"/>
        <dbReference type="ChEBI" id="CHEBI:57328"/>
        <dbReference type="ChEBI" id="CHEBI:456216"/>
        <dbReference type="EC" id="2.7.1.24"/>
    </reaction>
</comment>
<reference evidence="8" key="1">
    <citation type="submission" date="2015-07" db="EMBL/GenBank/DDBJ databases">
        <authorList>
            <person name="Rodrigo-Torres Lidia"/>
            <person name="Arahal R.David."/>
        </authorList>
    </citation>
    <scope>NUCLEOTIDE SEQUENCE [LARGE SCALE GENOMIC DNA]</scope>
    <source>
        <strain evidence="8">CECT 5096</strain>
    </source>
</reference>
<name>A0A0M7AAQ9_9HYPH</name>
<dbReference type="AlphaFoldDB" id="A0A0M7AAQ9"/>
<dbReference type="GeneID" id="97668771"/>
<protein>
    <recommendedName>
        <fullName evidence="5 6">Dephospho-CoA kinase</fullName>
        <ecNumber evidence="5 6">2.7.1.24</ecNumber>
    </recommendedName>
    <alternativeName>
        <fullName evidence="5">Dephosphocoenzyme A kinase</fullName>
    </alternativeName>
</protein>
<comment type="pathway">
    <text evidence="5">Cofactor biosynthesis; coenzyme A biosynthesis; CoA from (R)-pantothenate: step 5/5.</text>
</comment>
<evidence type="ECO:0000313" key="8">
    <source>
        <dbReference type="Proteomes" id="UP000049983"/>
    </source>
</evidence>
<proteinExistence type="inferred from homology"/>
<feature type="binding site" evidence="5">
    <location>
        <begin position="11"/>
        <end position="16"/>
    </location>
    <ligand>
        <name>ATP</name>
        <dbReference type="ChEBI" id="CHEBI:30616"/>
    </ligand>
</feature>
<dbReference type="GO" id="GO:0005524">
    <property type="term" value="F:ATP binding"/>
    <property type="evidence" value="ECO:0007669"/>
    <property type="project" value="UniProtKB-UniRule"/>
</dbReference>
<dbReference type="PROSITE" id="PS51219">
    <property type="entry name" value="DPCK"/>
    <property type="match status" value="1"/>
</dbReference>
<dbReference type="GO" id="GO:0004140">
    <property type="term" value="F:dephospho-CoA kinase activity"/>
    <property type="evidence" value="ECO:0007669"/>
    <property type="project" value="UniProtKB-UniRule"/>
</dbReference>
<keyword evidence="3 5" id="KW-0067">ATP-binding</keyword>
<evidence type="ECO:0000313" key="7">
    <source>
        <dbReference type="EMBL" id="CTQ67146.1"/>
    </source>
</evidence>
<organism evidence="7 8">
    <name type="scientific">Roseibium album</name>
    <dbReference type="NCBI Taxonomy" id="311410"/>
    <lineage>
        <taxon>Bacteria</taxon>
        <taxon>Pseudomonadati</taxon>
        <taxon>Pseudomonadota</taxon>
        <taxon>Alphaproteobacteria</taxon>
        <taxon>Hyphomicrobiales</taxon>
        <taxon>Stappiaceae</taxon>
        <taxon>Roseibium</taxon>
    </lineage>
</organism>
<keyword evidence="4 5" id="KW-0173">Coenzyme A biosynthesis</keyword>
<keyword evidence="5 7" id="KW-0418">Kinase</keyword>
<comment type="subcellular location">
    <subcellularLocation>
        <location evidence="5">Cytoplasm</location>
    </subcellularLocation>
</comment>
<evidence type="ECO:0000256" key="2">
    <source>
        <dbReference type="ARBA" id="ARBA00022741"/>
    </source>
</evidence>
<keyword evidence="5" id="KW-0963">Cytoplasm</keyword>
<evidence type="ECO:0000256" key="5">
    <source>
        <dbReference type="HAMAP-Rule" id="MF_00376"/>
    </source>
</evidence>
<keyword evidence="5 7" id="KW-0808">Transferase</keyword>
<evidence type="ECO:0000256" key="1">
    <source>
        <dbReference type="ARBA" id="ARBA00009018"/>
    </source>
</evidence>
<comment type="similarity">
    <text evidence="1 5">Belongs to the CoaE family.</text>
</comment>